<evidence type="ECO:0000313" key="1">
    <source>
        <dbReference type="EMBL" id="ALE93369.1"/>
    </source>
</evidence>
<dbReference type="KEGG" id="aaq:AOC05_15290"/>
<dbReference type="EMBL" id="CP012677">
    <property type="protein sequence ID" value="ALE93369.1"/>
    <property type="molecule type" value="Genomic_DNA"/>
</dbReference>
<gene>
    <name evidence="1" type="ORF">AOC05_15290</name>
</gene>
<proteinExistence type="predicted"/>
<sequence length="61" mass="6181">MIITHSQNPGPQHGVPTAGATANGELPALHSAGCFIFACTLKATARVSVIGPNPWSAGISR</sequence>
<accession>A0A0M3UGV0</accession>
<protein>
    <submittedName>
        <fullName evidence="1">Uncharacterized protein</fullName>
    </submittedName>
</protein>
<reference evidence="2" key="1">
    <citation type="submission" date="2015-09" db="EMBL/GenBank/DDBJ databases">
        <title>Complete genome of Arthrobacter alpinus strain R3.8.</title>
        <authorList>
            <person name="See-Too W.S."/>
            <person name="Chan K.G."/>
        </authorList>
    </citation>
    <scope>NUCLEOTIDE SEQUENCE [LARGE SCALE GENOMIC DNA]</scope>
    <source>
        <strain evidence="2">R3.8</strain>
    </source>
</reference>
<dbReference type="PATRIC" id="fig|656366.3.peg.3301"/>
<dbReference type="AlphaFoldDB" id="A0A0M3UGV0"/>
<dbReference type="Proteomes" id="UP000062833">
    <property type="component" value="Chromosome"/>
</dbReference>
<organism evidence="1 2">
    <name type="scientific">Arthrobacter alpinus</name>
    <dbReference type="NCBI Taxonomy" id="656366"/>
    <lineage>
        <taxon>Bacteria</taxon>
        <taxon>Bacillati</taxon>
        <taxon>Actinomycetota</taxon>
        <taxon>Actinomycetes</taxon>
        <taxon>Micrococcales</taxon>
        <taxon>Micrococcaceae</taxon>
        <taxon>Arthrobacter</taxon>
    </lineage>
</organism>
<evidence type="ECO:0000313" key="2">
    <source>
        <dbReference type="Proteomes" id="UP000062833"/>
    </source>
</evidence>
<keyword evidence="2" id="KW-1185">Reference proteome</keyword>
<name>A0A0M3UGV0_9MICC</name>